<dbReference type="PANTHER" id="PTHR16026">
    <property type="entry name" value="CARTILAGE ACIDIC PROTEIN 1"/>
    <property type="match status" value="1"/>
</dbReference>
<accession>A0ABW5BAN5</accession>
<dbReference type="Pfam" id="PF07593">
    <property type="entry name" value="UnbV_ASPIC"/>
    <property type="match status" value="1"/>
</dbReference>
<dbReference type="InterPro" id="IPR011519">
    <property type="entry name" value="UnbV_ASPIC"/>
</dbReference>
<organism evidence="3 4">
    <name type="scientific">Shivajiella indica</name>
    <dbReference type="NCBI Taxonomy" id="872115"/>
    <lineage>
        <taxon>Bacteria</taxon>
        <taxon>Pseudomonadati</taxon>
        <taxon>Bacteroidota</taxon>
        <taxon>Cytophagia</taxon>
        <taxon>Cytophagales</taxon>
        <taxon>Cyclobacteriaceae</taxon>
        <taxon>Shivajiella</taxon>
    </lineage>
</organism>
<dbReference type="RefSeq" id="WP_380801664.1">
    <property type="nucleotide sequence ID" value="NZ_JBHUIV010000014.1"/>
</dbReference>
<evidence type="ECO:0000259" key="2">
    <source>
        <dbReference type="Pfam" id="PF07593"/>
    </source>
</evidence>
<gene>
    <name evidence="3" type="ORF">ACFSKV_09170</name>
</gene>
<dbReference type="InterPro" id="IPR013517">
    <property type="entry name" value="FG-GAP"/>
</dbReference>
<name>A0ABW5BAN5_9BACT</name>
<keyword evidence="1" id="KW-0732">Signal</keyword>
<evidence type="ECO:0000313" key="4">
    <source>
        <dbReference type="Proteomes" id="UP001597414"/>
    </source>
</evidence>
<dbReference type="InterPro" id="IPR027039">
    <property type="entry name" value="Crtac1"/>
</dbReference>
<dbReference type="EMBL" id="JBHUIV010000014">
    <property type="protein sequence ID" value="MFD2201736.1"/>
    <property type="molecule type" value="Genomic_DNA"/>
</dbReference>
<protein>
    <submittedName>
        <fullName evidence="3">VCBS repeat-containing protein</fullName>
    </submittedName>
</protein>
<reference evidence="4" key="1">
    <citation type="journal article" date="2019" name="Int. J. Syst. Evol. Microbiol.">
        <title>The Global Catalogue of Microorganisms (GCM) 10K type strain sequencing project: providing services to taxonomists for standard genome sequencing and annotation.</title>
        <authorList>
            <consortium name="The Broad Institute Genomics Platform"/>
            <consortium name="The Broad Institute Genome Sequencing Center for Infectious Disease"/>
            <person name="Wu L."/>
            <person name="Ma J."/>
        </authorList>
    </citation>
    <scope>NUCLEOTIDE SEQUENCE [LARGE SCALE GENOMIC DNA]</scope>
    <source>
        <strain evidence="4">KCTC 19812</strain>
    </source>
</reference>
<sequence>MLKRIVKTASFFFIVISCVQNEEKLDQDFLFQSIDPLKTGINFSNDLHEDEEFNIIEYLYFYNGGGVAVGDINNDGLMDIYFSANQQENKLYLNKGNFEFEDITLKAGVSSPGLWKTGVSFVDINGDGLMDIYVCRLGNYKGIEGKNELYINNGDLTFSERAEEYGLDFRGFSTHAAFFDYDRDGDLDMYLLNHAVHTERSYGRASLRFLDDGLAGDKLFRSNLEKGISKFTPVTNEAGIFSSHIGYGLGVGISDVNNDGWPDIYVSNDFNENDYLYINQKDGSFKEVISSSLPYSSRFSMGIDLADINNDGWIDIMSLDMLPEDEKTQKMSAGEDSYEIYNLKLNFGYERQSSRNMLHLNNKNGTFSEIAQFAGVHATDWSWSVLFADFDNDSHKDIFISNGINRRPNDLDYINFITERDGESEISNLDLAKRMPPGAVYNYFFKNSGNLAFKNVSRAWGINQPSISNGAVYADLDNDGDLDLVVSNINQKAGIWRNTTKEKSLDSGHRYLKFKFEGNSKNPFGIGCRVIAFHEGKIFTQENFTSRGFQSSVPPEIHMGLGDVDQLDSLIVIWPGGLSEKLVNVLTDQSLIFKQVNAKTPYTFNISERDFSWRKLSPLETGIDFIHEENSYNDFNLEPLLPHKLSKEGPAFEVLDLDGDGLEDLFFGGATGQESVIFKQDKSGKFIPIALPELMEDSELEEVIANWADFNSDGFPDLMVGRGGNIPDSRRSTSDSKIYFGLGNGRLAKGKSLPIDPAIQVSVILPFDFDRDGKMDLFIGGRNIEGRYGEVPRSYLLKNNGKGEFEDVTDQNGSALKFPGYIKDAVLVDLNSDGKEELVIVGEWMGVKVFGSVDGVFKDLSKEYGMDQTNGWWNVIHMADLDGNGFQDLIIGNLGLNNRLKPSVDLPLKMWVKDLDGNGSLDPIIAYGIGNSYFPLANRDELVKKIPSLKKNFVRNSDFAGKTVDQVFNKMPLSNAEIFEVHGFTSKVFMNDGKQLQSIPLPDIAQLAPVQAIESLDLDGDGILDLILGGNLIETHPYFGAYLGTWGTVLKGEGNGNFGEFNISSLGIKGQIRHIKAITVKEKNWVLFVKNDGETEVFEYVKP</sequence>
<dbReference type="SUPFAM" id="SSF69318">
    <property type="entry name" value="Integrin alpha N-terminal domain"/>
    <property type="match status" value="3"/>
</dbReference>
<dbReference type="InterPro" id="IPR028994">
    <property type="entry name" value="Integrin_alpha_N"/>
</dbReference>
<dbReference type="Gene3D" id="2.130.10.130">
    <property type="entry name" value="Integrin alpha, N-terminal"/>
    <property type="match status" value="5"/>
</dbReference>
<dbReference type="Proteomes" id="UP001597414">
    <property type="component" value="Unassembled WGS sequence"/>
</dbReference>
<keyword evidence="4" id="KW-1185">Reference proteome</keyword>
<evidence type="ECO:0000313" key="3">
    <source>
        <dbReference type="EMBL" id="MFD2201736.1"/>
    </source>
</evidence>
<dbReference type="Pfam" id="PF13517">
    <property type="entry name" value="FG-GAP_3"/>
    <property type="match status" value="6"/>
</dbReference>
<dbReference type="PROSITE" id="PS51257">
    <property type="entry name" value="PROKAR_LIPOPROTEIN"/>
    <property type="match status" value="1"/>
</dbReference>
<evidence type="ECO:0000256" key="1">
    <source>
        <dbReference type="ARBA" id="ARBA00022729"/>
    </source>
</evidence>
<dbReference type="PANTHER" id="PTHR16026:SF0">
    <property type="entry name" value="CARTILAGE ACIDIC PROTEIN 1"/>
    <property type="match status" value="1"/>
</dbReference>
<comment type="caution">
    <text evidence="3">The sequence shown here is derived from an EMBL/GenBank/DDBJ whole genome shotgun (WGS) entry which is preliminary data.</text>
</comment>
<feature type="domain" description="ASPIC/UnbV" evidence="2">
    <location>
        <begin position="525"/>
        <end position="591"/>
    </location>
</feature>
<proteinExistence type="predicted"/>